<dbReference type="InParanoid" id="A0A5C3NXH9"/>
<accession>A0A5C3NXH9</accession>
<dbReference type="FunCoup" id="A0A5C3NXH9">
    <property type="interactions" value="201"/>
</dbReference>
<evidence type="ECO:0000256" key="1">
    <source>
        <dbReference type="ARBA" id="ARBA00022723"/>
    </source>
</evidence>
<evidence type="ECO:0000256" key="3">
    <source>
        <dbReference type="ARBA" id="ARBA00022771"/>
    </source>
</evidence>
<feature type="region of interest" description="Disordered" evidence="5">
    <location>
        <begin position="256"/>
        <end position="278"/>
    </location>
</feature>
<dbReference type="GO" id="GO:0008270">
    <property type="term" value="F:zinc ion binding"/>
    <property type="evidence" value="ECO:0007669"/>
    <property type="project" value="UniProtKB-KW"/>
</dbReference>
<evidence type="ECO:0000256" key="4">
    <source>
        <dbReference type="ARBA" id="ARBA00022833"/>
    </source>
</evidence>
<evidence type="ECO:0000313" key="7">
    <source>
        <dbReference type="EMBL" id="TFK82044.1"/>
    </source>
</evidence>
<feature type="compositionally biased region" description="Polar residues" evidence="5">
    <location>
        <begin position="222"/>
        <end position="244"/>
    </location>
</feature>
<protein>
    <recommendedName>
        <fullName evidence="6">C2H2-type domain-containing protein</fullName>
    </recommendedName>
</protein>
<sequence>MATAQPIAFNGAEPRDFQMGSGSFTGQPGSFNASSLTRHLIGYGSPMSFRMGSLGASRFYPGMSPGQLLGPLDPNEFKLGKMSSSVESDRGSIVNALQMLERQDELCRDYTCCGLNLTDLHALVDHFEECHVVVVDPYAPQPLPQTSSAVPTSSAPQSVASYFPENGAGVSSSSSQHPRAQSAMSYQGFDPDDMELDVDQNASAPSSGAPSPPDTPITTPSGYPSPNSYSALPSPHTSQPASPISAFETTTVLPSRGHHSAALGGFRSSVGGPSGSAARAEDAFNTYAGYSDYSSLLPGAAPIGSGPNAMFMQQGMTLGPMGGQNGQAVCAPTALLLSSSAGTTPDSTPASSRVASPILGASGSGYRNVAPNAQASSSNAGASTSSAGASSSSAASSTPRASTTLSRPASSLLLSKPFKCPKPNCNKSYKQANGLKYHMTHGSCNFAPPKDLEHLQELLANKRNEKAKAAGDNVSEGEVTLSESELREVEKEAERRLRPYACGVGDCQRRYKNMNGLRYHYQHSGDHGAIGLALLASGQHECLQHNKSRHATPSHSASNSVSSTSNASQPRTPTTPNTPSFSHNQTAAAQQQAFSHPPSYQSAMASANPPAYSYQPGQYAQQYAAQYSMGSQ</sequence>
<dbReference type="EMBL" id="ML211528">
    <property type="protein sequence ID" value="TFK82044.1"/>
    <property type="molecule type" value="Genomic_DNA"/>
</dbReference>
<dbReference type="SUPFAM" id="SSF57667">
    <property type="entry name" value="beta-beta-alpha zinc fingers"/>
    <property type="match status" value="1"/>
</dbReference>
<feature type="domain" description="C2H2-type" evidence="6">
    <location>
        <begin position="418"/>
        <end position="441"/>
    </location>
</feature>
<dbReference type="InterPro" id="IPR013087">
    <property type="entry name" value="Znf_C2H2_type"/>
</dbReference>
<evidence type="ECO:0000256" key="5">
    <source>
        <dbReference type="SAM" id="MobiDB-lite"/>
    </source>
</evidence>
<feature type="domain" description="C2H2-type" evidence="6">
    <location>
        <begin position="500"/>
        <end position="527"/>
    </location>
</feature>
<evidence type="ECO:0000313" key="8">
    <source>
        <dbReference type="Proteomes" id="UP000308197"/>
    </source>
</evidence>
<proteinExistence type="predicted"/>
<feature type="compositionally biased region" description="Low complexity" evidence="5">
    <location>
        <begin position="370"/>
        <end position="407"/>
    </location>
</feature>
<feature type="region of interest" description="Disordered" evidence="5">
    <location>
        <begin position="1"/>
        <end position="24"/>
    </location>
</feature>
<feature type="compositionally biased region" description="Polar residues" evidence="5">
    <location>
        <begin position="569"/>
        <end position="605"/>
    </location>
</feature>
<keyword evidence="3" id="KW-0863">Zinc-finger</keyword>
<evidence type="ECO:0000256" key="2">
    <source>
        <dbReference type="ARBA" id="ARBA00022737"/>
    </source>
</evidence>
<dbReference type="InterPro" id="IPR036236">
    <property type="entry name" value="Znf_C2H2_sf"/>
</dbReference>
<dbReference type="PANTHER" id="PTHR23057:SF0">
    <property type="entry name" value="JUXTAPOSED WITH ANOTHER ZINC FINGER PROTEIN 1"/>
    <property type="match status" value="1"/>
</dbReference>
<keyword evidence="2" id="KW-0677">Repeat</keyword>
<dbReference type="STRING" id="1314778.A0A5C3NXH9"/>
<dbReference type="GO" id="GO:0005634">
    <property type="term" value="C:nucleus"/>
    <property type="evidence" value="ECO:0007669"/>
    <property type="project" value="TreeGrafter"/>
</dbReference>
<feature type="region of interest" description="Disordered" evidence="5">
    <location>
        <begin position="543"/>
        <end position="615"/>
    </location>
</feature>
<name>A0A5C3NXH9_9APHY</name>
<keyword evidence="8" id="KW-1185">Reference proteome</keyword>
<dbReference type="PANTHER" id="PTHR23057">
    <property type="entry name" value="JUXTAPOSED WITH ANOTHER ZINC FINGER PROTEIN 1"/>
    <property type="match status" value="1"/>
</dbReference>
<evidence type="ECO:0000259" key="6">
    <source>
        <dbReference type="SMART" id="SM00355"/>
    </source>
</evidence>
<feature type="compositionally biased region" description="Low complexity" evidence="5">
    <location>
        <begin position="554"/>
        <end position="568"/>
    </location>
</feature>
<organism evidence="7 8">
    <name type="scientific">Polyporus arcularius HHB13444</name>
    <dbReference type="NCBI Taxonomy" id="1314778"/>
    <lineage>
        <taxon>Eukaryota</taxon>
        <taxon>Fungi</taxon>
        <taxon>Dikarya</taxon>
        <taxon>Basidiomycota</taxon>
        <taxon>Agaricomycotina</taxon>
        <taxon>Agaricomycetes</taxon>
        <taxon>Polyporales</taxon>
        <taxon>Polyporaceae</taxon>
        <taxon>Polyporus</taxon>
    </lineage>
</organism>
<feature type="region of interest" description="Disordered" evidence="5">
    <location>
        <begin position="370"/>
        <end position="408"/>
    </location>
</feature>
<gene>
    <name evidence="7" type="ORF">K466DRAFT_501029</name>
</gene>
<dbReference type="InterPro" id="IPR051580">
    <property type="entry name" value="ZnF-Chromatin_assoc"/>
</dbReference>
<reference evidence="7 8" key="1">
    <citation type="journal article" date="2019" name="Nat. Ecol. Evol.">
        <title>Megaphylogeny resolves global patterns of mushroom evolution.</title>
        <authorList>
            <person name="Varga T."/>
            <person name="Krizsan K."/>
            <person name="Foldi C."/>
            <person name="Dima B."/>
            <person name="Sanchez-Garcia M."/>
            <person name="Sanchez-Ramirez S."/>
            <person name="Szollosi G.J."/>
            <person name="Szarkandi J.G."/>
            <person name="Papp V."/>
            <person name="Albert L."/>
            <person name="Andreopoulos W."/>
            <person name="Angelini C."/>
            <person name="Antonin V."/>
            <person name="Barry K.W."/>
            <person name="Bougher N.L."/>
            <person name="Buchanan P."/>
            <person name="Buyck B."/>
            <person name="Bense V."/>
            <person name="Catcheside P."/>
            <person name="Chovatia M."/>
            <person name="Cooper J."/>
            <person name="Damon W."/>
            <person name="Desjardin D."/>
            <person name="Finy P."/>
            <person name="Geml J."/>
            <person name="Haridas S."/>
            <person name="Hughes K."/>
            <person name="Justo A."/>
            <person name="Karasinski D."/>
            <person name="Kautmanova I."/>
            <person name="Kiss B."/>
            <person name="Kocsube S."/>
            <person name="Kotiranta H."/>
            <person name="LaButti K.M."/>
            <person name="Lechner B.E."/>
            <person name="Liimatainen K."/>
            <person name="Lipzen A."/>
            <person name="Lukacs Z."/>
            <person name="Mihaltcheva S."/>
            <person name="Morgado L.N."/>
            <person name="Niskanen T."/>
            <person name="Noordeloos M.E."/>
            <person name="Ohm R.A."/>
            <person name="Ortiz-Santana B."/>
            <person name="Ovrebo C."/>
            <person name="Racz N."/>
            <person name="Riley R."/>
            <person name="Savchenko A."/>
            <person name="Shiryaev A."/>
            <person name="Soop K."/>
            <person name="Spirin V."/>
            <person name="Szebenyi C."/>
            <person name="Tomsovsky M."/>
            <person name="Tulloss R.E."/>
            <person name="Uehling J."/>
            <person name="Grigoriev I.V."/>
            <person name="Vagvolgyi C."/>
            <person name="Papp T."/>
            <person name="Martin F.M."/>
            <person name="Miettinen O."/>
            <person name="Hibbett D.S."/>
            <person name="Nagy L.G."/>
        </authorList>
    </citation>
    <scope>NUCLEOTIDE SEQUENCE [LARGE SCALE GENOMIC DNA]</scope>
    <source>
        <strain evidence="7 8">HHB13444</strain>
    </source>
</reference>
<feature type="compositionally biased region" description="Polar residues" evidence="5">
    <location>
        <begin position="144"/>
        <end position="160"/>
    </location>
</feature>
<dbReference type="Gene3D" id="3.30.160.60">
    <property type="entry name" value="Classic Zinc Finger"/>
    <property type="match status" value="1"/>
</dbReference>
<keyword evidence="4" id="KW-0862">Zinc</keyword>
<feature type="region of interest" description="Disordered" evidence="5">
    <location>
        <begin position="144"/>
        <end position="244"/>
    </location>
</feature>
<keyword evidence="1" id="KW-0479">Metal-binding</keyword>
<dbReference type="SMART" id="SM00355">
    <property type="entry name" value="ZnF_C2H2"/>
    <property type="match status" value="2"/>
</dbReference>
<dbReference type="AlphaFoldDB" id="A0A5C3NXH9"/>
<dbReference type="Proteomes" id="UP000308197">
    <property type="component" value="Unassembled WGS sequence"/>
</dbReference>
<feature type="compositionally biased region" description="Polar residues" evidence="5">
    <location>
        <begin position="176"/>
        <end position="185"/>
    </location>
</feature>